<dbReference type="PANTHER" id="PTHR45764:SF76">
    <property type="entry name" value="OS02G0132500 PROTEIN"/>
    <property type="match status" value="1"/>
</dbReference>
<sequence>MASNSSSGSGTSTSIDEVMEQRKRKRMLSNRESARRSRQRKQKHLDDLNAQLSQLRKENGEVAAALSVTTQHYLGVEAENSVLRTQMMELSNRLQALNEILSCVNEGGGNDGDGFFYDDGMRPWSMMMGMANQPMMMASVDMYGY</sequence>
<dbReference type="GO" id="GO:0000976">
    <property type="term" value="F:transcription cis-regulatory region binding"/>
    <property type="evidence" value="ECO:0007669"/>
    <property type="project" value="TreeGrafter"/>
</dbReference>
<name>A0A5P1FVQ7_ASPOF</name>
<dbReference type="Proteomes" id="UP000243459">
    <property type="component" value="Chromosome 1"/>
</dbReference>
<dbReference type="GO" id="GO:0045893">
    <property type="term" value="P:positive regulation of DNA-templated transcription"/>
    <property type="evidence" value="ECO:0007669"/>
    <property type="project" value="TreeGrafter"/>
</dbReference>
<dbReference type="InterPro" id="IPR004827">
    <property type="entry name" value="bZIP"/>
</dbReference>
<keyword evidence="2" id="KW-0805">Transcription regulation</keyword>
<proteinExistence type="predicted"/>
<accession>A0A5P1FVQ7</accession>
<evidence type="ECO:0000259" key="7">
    <source>
        <dbReference type="PROSITE" id="PS50217"/>
    </source>
</evidence>
<keyword evidence="5" id="KW-0539">Nucleus</keyword>
<dbReference type="OrthoDB" id="551672at2759"/>
<dbReference type="OMA" id="GPETYPA"/>
<keyword evidence="3" id="KW-0238">DNA-binding</keyword>
<keyword evidence="9" id="KW-1185">Reference proteome</keyword>
<dbReference type="PROSITE" id="PS50217">
    <property type="entry name" value="BZIP"/>
    <property type="match status" value="1"/>
</dbReference>
<evidence type="ECO:0000256" key="5">
    <source>
        <dbReference type="ARBA" id="ARBA00023242"/>
    </source>
</evidence>
<evidence type="ECO:0000256" key="1">
    <source>
        <dbReference type="ARBA" id="ARBA00004123"/>
    </source>
</evidence>
<feature type="compositionally biased region" description="Low complexity" evidence="6">
    <location>
        <begin position="1"/>
        <end position="14"/>
    </location>
</feature>
<evidence type="ECO:0000313" key="8">
    <source>
        <dbReference type="EMBL" id="ONK81249.1"/>
    </source>
</evidence>
<dbReference type="InterPro" id="IPR045314">
    <property type="entry name" value="bZIP_plant_GBF1"/>
</dbReference>
<dbReference type="PROSITE" id="PS00036">
    <property type="entry name" value="BZIP_BASIC"/>
    <property type="match status" value="1"/>
</dbReference>
<feature type="region of interest" description="Disordered" evidence="6">
    <location>
        <begin position="1"/>
        <end position="45"/>
    </location>
</feature>
<reference evidence="9" key="1">
    <citation type="journal article" date="2017" name="Nat. Commun.">
        <title>The asparagus genome sheds light on the origin and evolution of a young Y chromosome.</title>
        <authorList>
            <person name="Harkess A."/>
            <person name="Zhou J."/>
            <person name="Xu C."/>
            <person name="Bowers J.E."/>
            <person name="Van der Hulst R."/>
            <person name="Ayyampalayam S."/>
            <person name="Mercati F."/>
            <person name="Riccardi P."/>
            <person name="McKain M.R."/>
            <person name="Kakrana A."/>
            <person name="Tang H."/>
            <person name="Ray J."/>
            <person name="Groenendijk J."/>
            <person name="Arikit S."/>
            <person name="Mathioni S.M."/>
            <person name="Nakano M."/>
            <person name="Shan H."/>
            <person name="Telgmann-Rauber A."/>
            <person name="Kanno A."/>
            <person name="Yue Z."/>
            <person name="Chen H."/>
            <person name="Li W."/>
            <person name="Chen Y."/>
            <person name="Xu X."/>
            <person name="Zhang Y."/>
            <person name="Luo S."/>
            <person name="Chen H."/>
            <person name="Gao J."/>
            <person name="Mao Z."/>
            <person name="Pires J.C."/>
            <person name="Luo M."/>
            <person name="Kudrna D."/>
            <person name="Wing R.A."/>
            <person name="Meyers B.C."/>
            <person name="Yi K."/>
            <person name="Kong H."/>
            <person name="Lavrijsen P."/>
            <person name="Sunseri F."/>
            <person name="Falavigna A."/>
            <person name="Ye Y."/>
            <person name="Leebens-Mack J.H."/>
            <person name="Chen G."/>
        </authorList>
    </citation>
    <scope>NUCLEOTIDE SEQUENCE [LARGE SCALE GENOMIC DNA]</scope>
    <source>
        <strain evidence="9">cv. DH0086</strain>
    </source>
</reference>
<evidence type="ECO:0000313" key="9">
    <source>
        <dbReference type="Proteomes" id="UP000243459"/>
    </source>
</evidence>
<dbReference type="GO" id="GO:0003700">
    <property type="term" value="F:DNA-binding transcription factor activity"/>
    <property type="evidence" value="ECO:0007669"/>
    <property type="project" value="InterPro"/>
</dbReference>
<protein>
    <recommendedName>
        <fullName evidence="7">BZIP domain-containing protein</fullName>
    </recommendedName>
</protein>
<gene>
    <name evidence="8" type="ORF">A4U43_C01F26970</name>
</gene>
<dbReference type="GO" id="GO:0046982">
    <property type="term" value="F:protein heterodimerization activity"/>
    <property type="evidence" value="ECO:0007669"/>
    <property type="project" value="UniProtKB-ARBA"/>
</dbReference>
<dbReference type="CDD" id="cd14702">
    <property type="entry name" value="bZIP_plant_GBF1"/>
    <property type="match status" value="1"/>
</dbReference>
<keyword evidence="4" id="KW-0804">Transcription</keyword>
<organism evidence="8 9">
    <name type="scientific">Asparagus officinalis</name>
    <name type="common">Garden asparagus</name>
    <dbReference type="NCBI Taxonomy" id="4686"/>
    <lineage>
        <taxon>Eukaryota</taxon>
        <taxon>Viridiplantae</taxon>
        <taxon>Streptophyta</taxon>
        <taxon>Embryophyta</taxon>
        <taxon>Tracheophyta</taxon>
        <taxon>Spermatophyta</taxon>
        <taxon>Magnoliopsida</taxon>
        <taxon>Liliopsida</taxon>
        <taxon>Asparagales</taxon>
        <taxon>Asparagaceae</taxon>
        <taxon>Asparagoideae</taxon>
        <taxon>Asparagus</taxon>
    </lineage>
</organism>
<dbReference type="Pfam" id="PF00170">
    <property type="entry name" value="bZIP_1"/>
    <property type="match status" value="1"/>
</dbReference>
<dbReference type="InterPro" id="IPR046347">
    <property type="entry name" value="bZIP_sf"/>
</dbReference>
<feature type="domain" description="BZIP" evidence="7">
    <location>
        <begin position="20"/>
        <end position="83"/>
    </location>
</feature>
<evidence type="ECO:0000256" key="3">
    <source>
        <dbReference type="ARBA" id="ARBA00023125"/>
    </source>
</evidence>
<dbReference type="PANTHER" id="PTHR45764">
    <property type="entry name" value="BZIP TRANSCRIPTION FACTOR 44"/>
    <property type="match status" value="1"/>
</dbReference>
<dbReference type="EMBL" id="CM007381">
    <property type="protein sequence ID" value="ONK81249.1"/>
    <property type="molecule type" value="Genomic_DNA"/>
</dbReference>
<evidence type="ECO:0000256" key="4">
    <source>
        <dbReference type="ARBA" id="ARBA00023163"/>
    </source>
</evidence>
<dbReference type="AlphaFoldDB" id="A0A5P1FVQ7"/>
<evidence type="ECO:0000256" key="6">
    <source>
        <dbReference type="SAM" id="MobiDB-lite"/>
    </source>
</evidence>
<dbReference type="SMART" id="SM00338">
    <property type="entry name" value="BRLZ"/>
    <property type="match status" value="1"/>
</dbReference>
<comment type="subcellular location">
    <subcellularLocation>
        <location evidence="1">Nucleus</location>
    </subcellularLocation>
</comment>
<dbReference type="Gene3D" id="1.20.5.170">
    <property type="match status" value="1"/>
</dbReference>
<evidence type="ECO:0000256" key="2">
    <source>
        <dbReference type="ARBA" id="ARBA00023015"/>
    </source>
</evidence>
<dbReference type="GO" id="GO:0005634">
    <property type="term" value="C:nucleus"/>
    <property type="evidence" value="ECO:0007669"/>
    <property type="project" value="UniProtKB-SubCell"/>
</dbReference>
<dbReference type="Gramene" id="ONK81249">
    <property type="protein sequence ID" value="ONK81249"/>
    <property type="gene ID" value="A4U43_C01F26970"/>
</dbReference>
<dbReference type="FunFam" id="1.20.5.170:FF:000020">
    <property type="entry name" value="BZIP transcription factor"/>
    <property type="match status" value="1"/>
</dbReference>
<dbReference type="SUPFAM" id="SSF57959">
    <property type="entry name" value="Leucine zipper domain"/>
    <property type="match status" value="1"/>
</dbReference>